<organism evidence="5 6">
    <name type="scientific">Aspergillus granulosus</name>
    <dbReference type="NCBI Taxonomy" id="176169"/>
    <lineage>
        <taxon>Eukaryota</taxon>
        <taxon>Fungi</taxon>
        <taxon>Dikarya</taxon>
        <taxon>Ascomycota</taxon>
        <taxon>Pezizomycotina</taxon>
        <taxon>Eurotiomycetes</taxon>
        <taxon>Eurotiomycetidae</taxon>
        <taxon>Eurotiales</taxon>
        <taxon>Aspergillaceae</taxon>
        <taxon>Aspergillus</taxon>
        <taxon>Aspergillus subgen. Nidulantes</taxon>
    </lineage>
</organism>
<dbReference type="Pfam" id="PF25701">
    <property type="entry name" value="RRM_YTH1"/>
    <property type="match status" value="1"/>
</dbReference>
<dbReference type="Gene3D" id="3.10.590.10">
    <property type="entry name" value="ph1033 like domains"/>
    <property type="match status" value="1"/>
</dbReference>
<dbReference type="InterPro" id="IPR007275">
    <property type="entry name" value="YTH_domain"/>
</dbReference>
<comment type="caution">
    <text evidence="5">The sequence shown here is derived from an EMBL/GenBank/DDBJ whole genome shotgun (WGS) entry which is preliminary data.</text>
</comment>
<name>A0ABR4I138_9EURO</name>
<dbReference type="InterPro" id="IPR012677">
    <property type="entry name" value="Nucleotide-bd_a/b_plait_sf"/>
</dbReference>
<dbReference type="SMART" id="SM00360">
    <property type="entry name" value="RRM"/>
    <property type="match status" value="1"/>
</dbReference>
<feature type="region of interest" description="Disordered" evidence="2">
    <location>
        <begin position="1"/>
        <end position="69"/>
    </location>
</feature>
<dbReference type="PANTHER" id="PTHR12357:SF3">
    <property type="entry name" value="YTH DOMAIN-CONTAINING PROTEIN 1"/>
    <property type="match status" value="1"/>
</dbReference>
<dbReference type="CDD" id="cd21134">
    <property type="entry name" value="YTH"/>
    <property type="match status" value="1"/>
</dbReference>
<evidence type="ECO:0000259" key="3">
    <source>
        <dbReference type="PROSITE" id="PS50102"/>
    </source>
</evidence>
<protein>
    <submittedName>
        <fullName evidence="5">YT521-B-like domain-containing protein</fullName>
    </submittedName>
</protein>
<feature type="region of interest" description="Disordered" evidence="2">
    <location>
        <begin position="146"/>
        <end position="174"/>
    </location>
</feature>
<proteinExistence type="predicted"/>
<evidence type="ECO:0000259" key="4">
    <source>
        <dbReference type="PROSITE" id="PS50882"/>
    </source>
</evidence>
<gene>
    <name evidence="5" type="ORF">BJX63DRAFT_443559</name>
</gene>
<dbReference type="Pfam" id="PF04146">
    <property type="entry name" value="YTH"/>
    <property type="match status" value="1"/>
</dbReference>
<dbReference type="PROSITE" id="PS50102">
    <property type="entry name" value="RRM"/>
    <property type="match status" value="1"/>
</dbReference>
<keyword evidence="1" id="KW-0694">RNA-binding</keyword>
<feature type="compositionally biased region" description="Polar residues" evidence="2">
    <location>
        <begin position="193"/>
        <end position="209"/>
    </location>
</feature>
<feature type="region of interest" description="Disordered" evidence="2">
    <location>
        <begin position="465"/>
        <end position="494"/>
    </location>
</feature>
<evidence type="ECO:0000313" key="5">
    <source>
        <dbReference type="EMBL" id="KAL2821024.1"/>
    </source>
</evidence>
<feature type="compositionally biased region" description="Basic and acidic residues" evidence="2">
    <location>
        <begin position="213"/>
        <end position="222"/>
    </location>
</feature>
<evidence type="ECO:0000256" key="1">
    <source>
        <dbReference type="PROSITE-ProRule" id="PRU00176"/>
    </source>
</evidence>
<dbReference type="SUPFAM" id="SSF54928">
    <property type="entry name" value="RNA-binding domain, RBD"/>
    <property type="match status" value="1"/>
</dbReference>
<dbReference type="Proteomes" id="UP001610334">
    <property type="component" value="Unassembled WGS sequence"/>
</dbReference>
<feature type="region of interest" description="Disordered" evidence="2">
    <location>
        <begin position="350"/>
        <end position="384"/>
    </location>
</feature>
<dbReference type="InterPro" id="IPR035979">
    <property type="entry name" value="RBD_domain_sf"/>
</dbReference>
<accession>A0ABR4I138</accession>
<dbReference type="Gene3D" id="3.30.70.330">
    <property type="match status" value="1"/>
</dbReference>
<feature type="compositionally biased region" description="Low complexity" evidence="2">
    <location>
        <begin position="155"/>
        <end position="164"/>
    </location>
</feature>
<evidence type="ECO:0000256" key="2">
    <source>
        <dbReference type="SAM" id="MobiDB-lite"/>
    </source>
</evidence>
<sequence>MEGGTPPDRSKPVRETKGKNRAPSELGNEPDGAHGASRPASFRQSSPSHTVQHYTEHNTEHTYMTPVGNYGPSPSVLSMGNMASALPNYPSDQQAMQPHQFVPVPTNPAYMYGMPQFQSFPTAATDPNMLYPTPYTQIYMPYMQQQQGSHLPDGSGFSSIQSSSTPNQADAYGQGYFHPSMYLMAQGHHTRPPVTQTTNSHQPPGQSHLGTPKGHEDRERENSTWLTIVDGSTHMRSGPAQSASADSATSRPSKSTTPKGPPRKPKQSGNALWVGNLAPGTTIVELKDHFSHDATRDLESVFLISRSNCAFVNYKTEEACMKALSRFHDTRLRGARLVCRVRRGLMSPGVPSEITGLPDSPSMKEAEELSRTHPTEDEGREGSYSTRVPNRYFILKSLTVEDLGISWQSGIWATQTHNEENLNRAFEVSDNVYLIFSANKSGEYYGYARMMSRIKDDESLTLEMSLRPDHNPSNEPESPDVIPTPASSSAPPGRIINDVARGTTFWEADTSEDEEGNPPLIPEDQPQPTAELQLIGKPFRIRWLSTERVPFHRTRGVRNPWNANREVKIARDGTELEFSVGEKLVLLFHPDALG</sequence>
<feature type="compositionally biased region" description="Basic and acidic residues" evidence="2">
    <location>
        <begin position="8"/>
        <end position="18"/>
    </location>
</feature>
<reference evidence="5 6" key="1">
    <citation type="submission" date="2024-07" db="EMBL/GenBank/DDBJ databases">
        <title>Section-level genome sequencing and comparative genomics of Aspergillus sections Usti and Cavernicolus.</title>
        <authorList>
            <consortium name="Lawrence Berkeley National Laboratory"/>
            <person name="Nybo J.L."/>
            <person name="Vesth T.C."/>
            <person name="Theobald S."/>
            <person name="Frisvad J.C."/>
            <person name="Larsen T.O."/>
            <person name="Kjaerboelling I."/>
            <person name="Rothschild-Mancinelli K."/>
            <person name="Lyhne E.K."/>
            <person name="Kogle M.E."/>
            <person name="Barry K."/>
            <person name="Clum A."/>
            <person name="Na H."/>
            <person name="Ledsgaard L."/>
            <person name="Lin J."/>
            <person name="Lipzen A."/>
            <person name="Kuo A."/>
            <person name="Riley R."/>
            <person name="Mondo S."/>
            <person name="Labutti K."/>
            <person name="Haridas S."/>
            <person name="Pangalinan J."/>
            <person name="Salamov A.A."/>
            <person name="Simmons B.A."/>
            <person name="Magnuson J.K."/>
            <person name="Chen J."/>
            <person name="Drula E."/>
            <person name="Henrissat B."/>
            <person name="Wiebenga A."/>
            <person name="Lubbers R.J."/>
            <person name="Gomes A.C."/>
            <person name="Makela M.R."/>
            <person name="Stajich J."/>
            <person name="Grigoriev I.V."/>
            <person name="Mortensen U.H."/>
            <person name="De Vries R.P."/>
            <person name="Baker S.E."/>
            <person name="Andersen M.R."/>
        </authorList>
    </citation>
    <scope>NUCLEOTIDE SEQUENCE [LARGE SCALE GENOMIC DNA]</scope>
    <source>
        <strain evidence="5 6">CBS 588.65</strain>
    </source>
</reference>
<dbReference type="InterPro" id="IPR000504">
    <property type="entry name" value="RRM_dom"/>
</dbReference>
<feature type="domain" description="YTH" evidence="4">
    <location>
        <begin position="390"/>
        <end position="588"/>
    </location>
</feature>
<feature type="compositionally biased region" description="Polar residues" evidence="2">
    <location>
        <begin position="42"/>
        <end position="53"/>
    </location>
</feature>
<feature type="compositionally biased region" description="Basic and acidic residues" evidence="2">
    <location>
        <begin position="362"/>
        <end position="381"/>
    </location>
</feature>
<feature type="region of interest" description="Disordered" evidence="2">
    <location>
        <begin position="190"/>
        <end position="273"/>
    </location>
</feature>
<dbReference type="PROSITE" id="PS50882">
    <property type="entry name" value="YTH"/>
    <property type="match status" value="1"/>
</dbReference>
<dbReference type="InterPro" id="IPR057720">
    <property type="entry name" value="RRM_YTH1"/>
</dbReference>
<dbReference type="EMBL" id="JBFXLT010000005">
    <property type="protein sequence ID" value="KAL2821024.1"/>
    <property type="molecule type" value="Genomic_DNA"/>
</dbReference>
<dbReference type="InterPro" id="IPR045168">
    <property type="entry name" value="YTH_prot"/>
</dbReference>
<evidence type="ECO:0000313" key="6">
    <source>
        <dbReference type="Proteomes" id="UP001610334"/>
    </source>
</evidence>
<keyword evidence="6" id="KW-1185">Reference proteome</keyword>
<feature type="domain" description="RRM" evidence="3">
    <location>
        <begin position="270"/>
        <end position="344"/>
    </location>
</feature>
<dbReference type="PANTHER" id="PTHR12357">
    <property type="entry name" value="YTH YT521-B HOMOLOGY DOMAIN-CONTAINING"/>
    <property type="match status" value="1"/>
</dbReference>
<dbReference type="CDD" id="cd00590">
    <property type="entry name" value="RRM_SF"/>
    <property type="match status" value="1"/>
</dbReference>
<feature type="compositionally biased region" description="Polar residues" evidence="2">
    <location>
        <begin position="239"/>
        <end position="258"/>
    </location>
</feature>